<dbReference type="Gene3D" id="1.10.340.70">
    <property type="match status" value="1"/>
</dbReference>
<dbReference type="InterPro" id="IPR043128">
    <property type="entry name" value="Rev_trsase/Diguanyl_cyclase"/>
</dbReference>
<dbReference type="GO" id="GO:0008270">
    <property type="term" value="F:zinc ion binding"/>
    <property type="evidence" value="ECO:0007669"/>
    <property type="project" value="UniProtKB-KW"/>
</dbReference>
<dbReference type="SUPFAM" id="SSF50630">
    <property type="entry name" value="Acid proteases"/>
    <property type="match status" value="1"/>
</dbReference>
<dbReference type="Gene3D" id="3.10.10.10">
    <property type="entry name" value="HIV Type 1 Reverse Transcriptase, subunit A, domain 1"/>
    <property type="match status" value="1"/>
</dbReference>
<dbReference type="InterPro" id="IPR012337">
    <property type="entry name" value="RNaseH-like_sf"/>
</dbReference>
<dbReference type="EMBL" id="CAJPWZ010002196">
    <property type="protein sequence ID" value="CAG2232919.1"/>
    <property type="molecule type" value="Genomic_DNA"/>
</dbReference>
<keyword evidence="4" id="KW-0255">Endonuclease</keyword>
<dbReference type="PROSITE" id="PS50158">
    <property type="entry name" value="ZF_CCHC"/>
    <property type="match status" value="1"/>
</dbReference>
<dbReference type="Gene3D" id="4.10.60.10">
    <property type="entry name" value="Zinc finger, CCHC-type"/>
    <property type="match status" value="1"/>
</dbReference>
<keyword evidence="7" id="KW-0863">Zinc-finger</keyword>
<dbReference type="GO" id="GO:0015074">
    <property type="term" value="P:DNA integration"/>
    <property type="evidence" value="ECO:0007669"/>
    <property type="project" value="InterPro"/>
</dbReference>
<evidence type="ECO:0000256" key="6">
    <source>
        <dbReference type="ARBA" id="ARBA00022918"/>
    </source>
</evidence>
<sequence length="1301" mass="148589">MSFDDELTKQIEDMEETRYRNSFVSSTPKDQGVRPKYNFVTRNDSGLESRGSLLSRKGDNVKVDLPTFNNPNTHKTVKFSQIDLKEGDTLPLPIDNSYIREIDKTDKSKYRHTGNTDNSGVKIKPCHYNGSTSWTDYLSHFEMCALVNNWSENQKGLYLAVSLMGQAQAVLGDLPSEKRQNFSDLVSALEERFAPSSQTELYRVQFKERRQKASESLPELGQSIRRLSNLAYPTAPLDVRETLGKEQFIDALVDSEMRLRIKQSRPKGLNDAVRLAVELEAYNKAENKVREGRGYLRQTMNDDEFGREEKITKSDSPTKDIASWMQTMEKSLSTLTTEIAKLKSSGTNEGPYYAKTRYTQSKRTNKGCYNCGKFGHLARDCRLPRRNQNNYNGNKGDGTVKTLMKTRKQNNRKTNEGAVTTASEDAGMYVKLNVGDIEAKFVVDTGATLTLVSSKLYDMLTPLDKSYLSEVKTTVRSVCGNKLELRGKGRFNLHFGPNMLQTEAVVTDLQVDGILGLDFMKRHNCLIDVKNGHFCIGDFKVDLCFQGSIGCYRVVASEAVVIPPRSEIVINGTVCLAEGQKLPADNALLEANEHAGKDYILTARTLVRSGEKVPVRLMNTELDPKTIYPGTTIAQMSGVEQVLDGNISSNEQKHDGLRPDLQDLLDRTSDELTSKDKQKVKSLLIENQNLFASSDVDLGRTNLVELAENDKHKTAFATRRGLFQFRVMPFGLCCAAQTFERLMETILAGLQWETCLVYIDDIIVFGKTLDEKETETKDQYDTVNAITRFDDSNDKDDDSKHHDLSLIEIQKNDHDLKIVTKWVETDERPDYKDISDKGFFLRSLWNQWNNLELRDGLIYRRFEDPATKIVKMQAIIPLSERKKVLQFSHDDKCSAHLGIHKTLAKIRQSYYWPGLQNDVRTYINGCDKCAKRKSPQKSKRAPMALVEANGPMERIATDILGELPETESGNKYILVVSDYYTKWTESFAMPNMEAKTVAKIIVEEVIVRFGVPHWIHSDQGRQFESLLFQEMCCILNIKKTRTTPYHPKSDGMVERFNKTLATMLSSFVEQNQKDWDEYIPFVMMAYRASEHETTGQTPNSLMLGRELSTPLDIMYEMPPSVKDIPAHKWAWELKEKLEHSHSFVRGKIKGQMRRQKHYHDLKLSYQNFRKDDEVYVFFPVKKPGMSSKLTSFWKGPFKILDKYGDLTYKVDCGYRGKPQVIHVDRLKKKNKQTLRTESDNNTFVPLDTENDTAENDPIETPYVQDIAVHESTLPVEETEEISVEGRRTRRKPAWMADYIVK</sequence>
<dbReference type="Proteomes" id="UP000683360">
    <property type="component" value="Unassembled WGS sequence"/>
</dbReference>
<dbReference type="Pfam" id="PF00078">
    <property type="entry name" value="RVT_1"/>
    <property type="match status" value="1"/>
</dbReference>
<dbReference type="FunFam" id="1.10.340.70:FF:000001">
    <property type="entry name" value="Retrovirus-related Pol polyprotein from transposon gypsy-like Protein"/>
    <property type="match status" value="1"/>
</dbReference>
<dbReference type="InterPro" id="IPR001969">
    <property type="entry name" value="Aspartic_peptidase_AS"/>
</dbReference>
<dbReference type="InterPro" id="IPR036875">
    <property type="entry name" value="Znf_CCHC_sf"/>
</dbReference>
<dbReference type="InterPro" id="IPR001878">
    <property type="entry name" value="Znf_CCHC"/>
</dbReference>
<evidence type="ECO:0000256" key="7">
    <source>
        <dbReference type="PROSITE-ProRule" id="PRU00047"/>
    </source>
</evidence>
<evidence type="ECO:0000259" key="9">
    <source>
        <dbReference type="PROSITE" id="PS50158"/>
    </source>
</evidence>
<dbReference type="InterPro" id="IPR001584">
    <property type="entry name" value="Integrase_cat-core"/>
</dbReference>
<proteinExistence type="predicted"/>
<dbReference type="SUPFAM" id="SSF56672">
    <property type="entry name" value="DNA/RNA polymerases"/>
    <property type="match status" value="1"/>
</dbReference>
<dbReference type="PROSITE" id="PS50994">
    <property type="entry name" value="INTEGRASE"/>
    <property type="match status" value="1"/>
</dbReference>
<gene>
    <name evidence="11" type="ORF">MEDL_45661</name>
</gene>
<accession>A0A8S3TNP6</accession>
<evidence type="ECO:0000256" key="5">
    <source>
        <dbReference type="ARBA" id="ARBA00022801"/>
    </source>
</evidence>
<dbReference type="Pfam" id="PF22938">
    <property type="entry name" value="Integrase_p58_C"/>
    <property type="match status" value="1"/>
</dbReference>
<keyword evidence="2" id="KW-0548">Nucleotidyltransferase</keyword>
<dbReference type="Pfam" id="PF17921">
    <property type="entry name" value="Integrase_H2C2"/>
    <property type="match status" value="1"/>
</dbReference>
<dbReference type="SUPFAM" id="SSF53098">
    <property type="entry name" value="Ribonuclease H-like"/>
    <property type="match status" value="1"/>
</dbReference>
<evidence type="ECO:0000256" key="1">
    <source>
        <dbReference type="ARBA" id="ARBA00022679"/>
    </source>
</evidence>
<dbReference type="InterPro" id="IPR050951">
    <property type="entry name" value="Retrovirus_Pol_polyprotein"/>
</dbReference>
<dbReference type="PANTHER" id="PTHR37984:SF15">
    <property type="entry name" value="INTEGRASE CATALYTIC DOMAIN-CONTAINING PROTEIN"/>
    <property type="match status" value="1"/>
</dbReference>
<dbReference type="GO" id="GO:0003676">
    <property type="term" value="F:nucleic acid binding"/>
    <property type="evidence" value="ECO:0007669"/>
    <property type="project" value="InterPro"/>
</dbReference>
<feature type="domain" description="Integrase catalytic" evidence="10">
    <location>
        <begin position="947"/>
        <end position="1106"/>
    </location>
</feature>
<dbReference type="InterPro" id="IPR036397">
    <property type="entry name" value="RNaseH_sf"/>
</dbReference>
<keyword evidence="7" id="KW-0479">Metal-binding</keyword>
<keyword evidence="12" id="KW-1185">Reference proteome</keyword>
<dbReference type="InterPro" id="IPR054465">
    <property type="entry name" value="Integrase_p58-like_C"/>
</dbReference>
<evidence type="ECO:0000313" key="12">
    <source>
        <dbReference type="Proteomes" id="UP000683360"/>
    </source>
</evidence>
<keyword evidence="1" id="KW-0808">Transferase</keyword>
<dbReference type="SUPFAM" id="SSF57756">
    <property type="entry name" value="Retrovirus zinc finger-like domains"/>
    <property type="match status" value="1"/>
</dbReference>
<dbReference type="FunFam" id="3.30.420.10:FF:000032">
    <property type="entry name" value="Retrovirus-related Pol polyprotein from transposon 297-like Protein"/>
    <property type="match status" value="1"/>
</dbReference>
<dbReference type="Gene3D" id="2.40.70.10">
    <property type="entry name" value="Acid Proteases"/>
    <property type="match status" value="1"/>
</dbReference>
<feature type="domain" description="CCHC-type" evidence="9">
    <location>
        <begin position="368"/>
        <end position="382"/>
    </location>
</feature>
<dbReference type="InterPro" id="IPR021109">
    <property type="entry name" value="Peptidase_aspartic_dom_sf"/>
</dbReference>
<comment type="caution">
    <text evidence="11">The sequence shown here is derived from an EMBL/GenBank/DDBJ whole genome shotgun (WGS) entry which is preliminary data.</text>
</comment>
<dbReference type="Pfam" id="PF13650">
    <property type="entry name" value="Asp_protease_2"/>
    <property type="match status" value="1"/>
</dbReference>
<keyword evidence="3" id="KW-0540">Nuclease</keyword>
<dbReference type="InterPro" id="IPR043502">
    <property type="entry name" value="DNA/RNA_pol_sf"/>
</dbReference>
<dbReference type="Pfam" id="PF00665">
    <property type="entry name" value="rve"/>
    <property type="match status" value="1"/>
</dbReference>
<organism evidence="11 12">
    <name type="scientific">Mytilus edulis</name>
    <name type="common">Blue mussel</name>
    <dbReference type="NCBI Taxonomy" id="6550"/>
    <lineage>
        <taxon>Eukaryota</taxon>
        <taxon>Metazoa</taxon>
        <taxon>Spiralia</taxon>
        <taxon>Lophotrochozoa</taxon>
        <taxon>Mollusca</taxon>
        <taxon>Bivalvia</taxon>
        <taxon>Autobranchia</taxon>
        <taxon>Pteriomorphia</taxon>
        <taxon>Mytilida</taxon>
        <taxon>Mytiloidea</taxon>
        <taxon>Mytilidae</taxon>
        <taxon>Mytilinae</taxon>
        <taxon>Mytilus</taxon>
    </lineage>
</organism>
<dbReference type="PROSITE" id="PS00141">
    <property type="entry name" value="ASP_PROTEASE"/>
    <property type="match status" value="1"/>
</dbReference>
<dbReference type="PANTHER" id="PTHR37984">
    <property type="entry name" value="PROTEIN CBG26694"/>
    <property type="match status" value="1"/>
</dbReference>
<evidence type="ECO:0000259" key="10">
    <source>
        <dbReference type="PROSITE" id="PS50994"/>
    </source>
</evidence>
<evidence type="ECO:0000256" key="2">
    <source>
        <dbReference type="ARBA" id="ARBA00022695"/>
    </source>
</evidence>
<dbReference type="CDD" id="cd01647">
    <property type="entry name" value="RT_LTR"/>
    <property type="match status" value="1"/>
</dbReference>
<dbReference type="Gene3D" id="3.30.70.270">
    <property type="match status" value="1"/>
</dbReference>
<dbReference type="Gene3D" id="3.30.420.10">
    <property type="entry name" value="Ribonuclease H-like superfamily/Ribonuclease H"/>
    <property type="match status" value="1"/>
</dbReference>
<dbReference type="InterPro" id="IPR041588">
    <property type="entry name" value="Integrase_H2C2"/>
</dbReference>
<keyword evidence="7" id="KW-0862">Zinc</keyword>
<feature type="region of interest" description="Disordered" evidence="8">
    <location>
        <begin position="23"/>
        <end position="53"/>
    </location>
</feature>
<dbReference type="GO" id="GO:0006508">
    <property type="term" value="P:proteolysis"/>
    <property type="evidence" value="ECO:0007669"/>
    <property type="project" value="InterPro"/>
</dbReference>
<evidence type="ECO:0008006" key="13">
    <source>
        <dbReference type="Google" id="ProtNLM"/>
    </source>
</evidence>
<keyword evidence="6" id="KW-0695">RNA-directed DNA polymerase</keyword>
<evidence type="ECO:0000256" key="3">
    <source>
        <dbReference type="ARBA" id="ARBA00022722"/>
    </source>
</evidence>
<keyword evidence="5" id="KW-0378">Hydrolase</keyword>
<dbReference type="GO" id="GO:0004519">
    <property type="term" value="F:endonuclease activity"/>
    <property type="evidence" value="ECO:0007669"/>
    <property type="project" value="UniProtKB-KW"/>
</dbReference>
<name>A0A8S3TNP6_MYTED</name>
<dbReference type="GO" id="GO:0003964">
    <property type="term" value="F:RNA-directed DNA polymerase activity"/>
    <property type="evidence" value="ECO:0007669"/>
    <property type="project" value="UniProtKB-KW"/>
</dbReference>
<evidence type="ECO:0000256" key="8">
    <source>
        <dbReference type="SAM" id="MobiDB-lite"/>
    </source>
</evidence>
<evidence type="ECO:0000256" key="4">
    <source>
        <dbReference type="ARBA" id="ARBA00022759"/>
    </source>
</evidence>
<dbReference type="OrthoDB" id="6091153at2759"/>
<dbReference type="GO" id="GO:0004190">
    <property type="term" value="F:aspartic-type endopeptidase activity"/>
    <property type="evidence" value="ECO:0007669"/>
    <property type="project" value="InterPro"/>
</dbReference>
<dbReference type="InterPro" id="IPR000477">
    <property type="entry name" value="RT_dom"/>
</dbReference>
<evidence type="ECO:0000313" key="11">
    <source>
        <dbReference type="EMBL" id="CAG2232919.1"/>
    </source>
</evidence>
<reference evidence="11" key="1">
    <citation type="submission" date="2021-03" db="EMBL/GenBank/DDBJ databases">
        <authorList>
            <person name="Bekaert M."/>
        </authorList>
    </citation>
    <scope>NUCLEOTIDE SEQUENCE</scope>
</reference>
<dbReference type="SMART" id="SM00343">
    <property type="entry name" value="ZnF_C2HC"/>
    <property type="match status" value="1"/>
</dbReference>
<protein>
    <recommendedName>
        <fullName evidence="13">Endonuclease</fullName>
    </recommendedName>
</protein>
<dbReference type="Pfam" id="PF00098">
    <property type="entry name" value="zf-CCHC"/>
    <property type="match status" value="1"/>
</dbReference>